<comment type="caution">
    <text evidence="9">The sequence shown here is derived from an EMBL/GenBank/DDBJ whole genome shotgun (WGS) entry which is preliminary data.</text>
</comment>
<reference evidence="9 10" key="1">
    <citation type="submission" date="2017-02" db="EMBL/GenBank/DDBJ databases">
        <title>Whole genome sequencing of Metallibacterium scheffleri DSM 24874 (T).</title>
        <authorList>
            <person name="Kumar S."/>
            <person name="Patil P."/>
            <person name="Patil P.B."/>
        </authorList>
    </citation>
    <scope>NUCLEOTIDE SEQUENCE [LARGE SCALE GENOMIC DNA]</scope>
    <source>
        <strain evidence="9 10">DSM 24874</strain>
    </source>
</reference>
<evidence type="ECO:0000313" key="9">
    <source>
        <dbReference type="EMBL" id="THD09306.1"/>
    </source>
</evidence>
<evidence type="ECO:0000259" key="8">
    <source>
        <dbReference type="Pfam" id="PF10412"/>
    </source>
</evidence>
<accession>A0A4S3KKM5</accession>
<feature type="region of interest" description="Disordered" evidence="6">
    <location>
        <begin position="571"/>
        <end position="626"/>
    </location>
</feature>
<feature type="domain" description="Type IV secretion system coupling protein TraD DNA-binding" evidence="8">
    <location>
        <begin position="132"/>
        <end position="518"/>
    </location>
</feature>
<feature type="transmembrane region" description="Helical" evidence="7">
    <location>
        <begin position="373"/>
        <end position="391"/>
    </location>
</feature>
<evidence type="ECO:0000256" key="7">
    <source>
        <dbReference type="SAM" id="Phobius"/>
    </source>
</evidence>
<evidence type="ECO:0000256" key="1">
    <source>
        <dbReference type="ARBA" id="ARBA00004651"/>
    </source>
</evidence>
<organism evidence="9 10">
    <name type="scientific">Metallibacterium scheffleri</name>
    <dbReference type="NCBI Taxonomy" id="993689"/>
    <lineage>
        <taxon>Bacteria</taxon>
        <taxon>Pseudomonadati</taxon>
        <taxon>Pseudomonadota</taxon>
        <taxon>Gammaproteobacteria</taxon>
        <taxon>Lysobacterales</taxon>
        <taxon>Rhodanobacteraceae</taxon>
        <taxon>Metallibacterium</taxon>
    </lineage>
</organism>
<dbReference type="Gene3D" id="3.40.50.300">
    <property type="entry name" value="P-loop containing nucleotide triphosphate hydrolases"/>
    <property type="match status" value="2"/>
</dbReference>
<dbReference type="EMBL" id="MWQO01000040">
    <property type="protein sequence ID" value="THD09306.1"/>
    <property type="molecule type" value="Genomic_DNA"/>
</dbReference>
<dbReference type="GO" id="GO:0005886">
    <property type="term" value="C:plasma membrane"/>
    <property type="evidence" value="ECO:0007669"/>
    <property type="project" value="UniProtKB-SubCell"/>
</dbReference>
<dbReference type="OrthoDB" id="9803543at2"/>
<proteinExistence type="predicted"/>
<evidence type="ECO:0000256" key="3">
    <source>
        <dbReference type="ARBA" id="ARBA00022692"/>
    </source>
</evidence>
<evidence type="ECO:0000256" key="2">
    <source>
        <dbReference type="ARBA" id="ARBA00022475"/>
    </source>
</evidence>
<feature type="transmembrane region" description="Helical" evidence="7">
    <location>
        <begin position="21"/>
        <end position="47"/>
    </location>
</feature>
<dbReference type="PANTHER" id="PTHR37937">
    <property type="entry name" value="CONJUGATIVE TRANSFER: DNA TRANSPORT"/>
    <property type="match status" value="1"/>
</dbReference>
<dbReference type="PANTHER" id="PTHR37937:SF1">
    <property type="entry name" value="CONJUGATIVE TRANSFER: DNA TRANSPORT"/>
    <property type="match status" value="1"/>
</dbReference>
<dbReference type="RefSeq" id="WP_081128008.1">
    <property type="nucleotide sequence ID" value="NZ_MWQO01000040.1"/>
</dbReference>
<feature type="compositionally biased region" description="Low complexity" evidence="6">
    <location>
        <begin position="571"/>
        <end position="588"/>
    </location>
</feature>
<sequence length="626" mass="65701">MSAHKIPHLTVRAEEIIIGGLLGMLAGLATVSTLCMYVAGPFLFATGAARGWSALIHWPADPDRFKLALHALALLAPLVGGIAGGWLFARQPSEQHRRGALFYRDPEAAARAFAAREAGRTRNGGKGGATGISIAGVPISRRTETEHTLLLGGTGGGKSLAVIYPALDQALARGDRVIAHDPKGDVTAARFDAASCVLLGPWDERASTWDAAADFFDASLVDEFASTVCGADSKTAGKNLSFHQGGALLLGGLIKANMAGGAAWTWASLAAEISATPRDLIKRAAIGDALVIQALPTVFANPNPNAELGQGELSMLSILGTSSRFILQLAAVQRAHPGARLFSLRRWMLGESDTEIALVLLNNNMQFEKVSRAIFGAMLAVIAALAASSALPEKPASAEGATWLILDEARQLGPAGLEAVQRIAEVGRSRGMRVILGLQDADQLAAEVGREASAPMLSMQGLRLYLRCAPPAAEQIARTIGEREILRIQSTATAGAVQGKTSTYDRLPVLMPSDLTGLNATQIEPGVLAIELIAHAGDELYQLVARVVLSAYKPRCPAAIPSLAWGQGTLPAAQPQAAPDVQPAAQAEPEQEPDTQPETAHDDDNPDNFGSLFFRPGTGRDGPTLE</sequence>
<dbReference type="SUPFAM" id="SSF52540">
    <property type="entry name" value="P-loop containing nucleoside triphosphate hydrolases"/>
    <property type="match status" value="1"/>
</dbReference>
<keyword evidence="5 7" id="KW-0472">Membrane</keyword>
<keyword evidence="3 7" id="KW-0812">Transmembrane</keyword>
<keyword evidence="4 7" id="KW-1133">Transmembrane helix</keyword>
<dbReference type="InterPro" id="IPR019476">
    <property type="entry name" value="T4SS_TraD_DNA-bd"/>
</dbReference>
<evidence type="ECO:0000256" key="6">
    <source>
        <dbReference type="SAM" id="MobiDB-lite"/>
    </source>
</evidence>
<dbReference type="InterPro" id="IPR051539">
    <property type="entry name" value="T4SS-coupling_protein"/>
</dbReference>
<name>A0A4S3KKM5_9GAMM</name>
<protein>
    <recommendedName>
        <fullName evidence="8">Type IV secretion system coupling protein TraD DNA-binding domain-containing protein</fullName>
    </recommendedName>
</protein>
<dbReference type="Proteomes" id="UP000307749">
    <property type="component" value="Unassembled WGS sequence"/>
</dbReference>
<evidence type="ECO:0000256" key="5">
    <source>
        <dbReference type="ARBA" id="ARBA00023136"/>
    </source>
</evidence>
<dbReference type="AlphaFoldDB" id="A0A4S3KKM5"/>
<dbReference type="Pfam" id="PF10412">
    <property type="entry name" value="TrwB_AAD_bind"/>
    <property type="match status" value="1"/>
</dbReference>
<dbReference type="InterPro" id="IPR027417">
    <property type="entry name" value="P-loop_NTPase"/>
</dbReference>
<keyword evidence="10" id="KW-1185">Reference proteome</keyword>
<evidence type="ECO:0000256" key="4">
    <source>
        <dbReference type="ARBA" id="ARBA00022989"/>
    </source>
</evidence>
<keyword evidence="2" id="KW-1003">Cell membrane</keyword>
<feature type="transmembrane region" description="Helical" evidence="7">
    <location>
        <begin position="67"/>
        <end position="89"/>
    </location>
</feature>
<evidence type="ECO:0000313" key="10">
    <source>
        <dbReference type="Proteomes" id="UP000307749"/>
    </source>
</evidence>
<gene>
    <name evidence="9" type="ORF">B1806_11280</name>
</gene>
<dbReference type="CDD" id="cd01127">
    <property type="entry name" value="TrwB_TraG_TraD_VirD4"/>
    <property type="match status" value="1"/>
</dbReference>
<dbReference type="STRING" id="993689.GCA_002077135_02386"/>
<comment type="subcellular location">
    <subcellularLocation>
        <location evidence="1">Cell membrane</location>
        <topology evidence="1">Multi-pass membrane protein</topology>
    </subcellularLocation>
</comment>